<evidence type="ECO:0000313" key="16">
    <source>
        <dbReference type="Proteomes" id="UP001167864"/>
    </source>
</evidence>
<dbReference type="PANTHER" id="PTHR10067">
    <property type="entry name" value="PHOSPHATIDYLSERINE DECARBOXYLASE"/>
    <property type="match status" value="1"/>
</dbReference>
<comment type="pathway">
    <text evidence="1">Lipid metabolism.</text>
</comment>
<evidence type="ECO:0000256" key="2">
    <source>
        <dbReference type="ARBA" id="ARBA00022475"/>
    </source>
</evidence>
<dbReference type="EMBL" id="CPYD01000009">
    <property type="protein sequence ID" value="CNE76918.1"/>
    <property type="molecule type" value="Genomic_DNA"/>
</dbReference>
<feature type="chain" id="PRO_5043068850" description="Phosphatidylserine decarboxylase alpha chain" evidence="12">
    <location>
        <begin position="254"/>
        <end position="293"/>
    </location>
</feature>
<dbReference type="RefSeq" id="WP_049599251.1">
    <property type="nucleotide sequence ID" value="NZ_CPYD01000009.1"/>
</dbReference>
<keyword evidence="7 12" id="KW-0865">Zymogen</keyword>
<dbReference type="Proteomes" id="UP000040578">
    <property type="component" value="Unassembled WGS sequence"/>
</dbReference>
<evidence type="ECO:0000256" key="3">
    <source>
        <dbReference type="ARBA" id="ARBA00022516"/>
    </source>
</evidence>
<reference evidence="13 15" key="1">
    <citation type="submission" date="2015-03" db="EMBL/GenBank/DDBJ databases">
        <authorList>
            <consortium name="Pathogen Informatics"/>
            <person name="Murphy D."/>
        </authorList>
    </citation>
    <scope>NUCLEOTIDE SEQUENCE [LARGE SCALE GENOMIC DNA]</scope>
    <source>
        <strain evidence="13">Type strain: CIP110231</strain>
        <strain evidence="15">type strain: CIP110231</strain>
    </source>
</reference>
<keyword evidence="2 12" id="KW-1003">Cell membrane</keyword>
<protein>
    <recommendedName>
        <fullName evidence="12">Phosphatidylserine decarboxylase proenzyme</fullName>
        <ecNumber evidence="12">4.1.1.65</ecNumber>
    </recommendedName>
    <component>
        <recommendedName>
            <fullName evidence="12">Phosphatidylserine decarboxylase alpha chain</fullName>
        </recommendedName>
    </component>
    <component>
        <recommendedName>
            <fullName evidence="12">Phosphatidylserine decarboxylase beta chain</fullName>
        </recommendedName>
    </component>
</protein>
<dbReference type="InterPro" id="IPR033178">
    <property type="entry name" value="PSD_type1_pro"/>
</dbReference>
<evidence type="ECO:0000256" key="4">
    <source>
        <dbReference type="ARBA" id="ARBA00022793"/>
    </source>
</evidence>
<sequence>MLDSIKIRLQYLLPKQGLTRLAGWGADKKGGWLTQLVIKGFARFYNVDMKEAQNPEFTAYATFNEFFVRPLRPDARPVVAEDNVLAQPADGTVSQLGAIREDQILQAKGHHYTLEALLAGNYLLAEEFKNGTFITTYLAPRDYHRVHMPCDGVLREMIYVPGDLFSVNPLTAANVPNLFARNERVICIFDTAFGPMAQILVGATIVGSIETVWAGTTNPTREGVIRRWTYPQAGEEGAITLEKGQEMGRFKLGSTVINLFASGKVYLAPQLNSGSITRMGELLAEAVPPTPPC</sequence>
<feature type="active site" description="Schiff-base intermediate with substrate; via pyruvic acid; for decarboxylase activity" evidence="12">
    <location>
        <position position="254"/>
    </location>
</feature>
<keyword evidence="8 12" id="KW-0594">Phospholipid biosynthesis</keyword>
<evidence type="ECO:0000256" key="7">
    <source>
        <dbReference type="ARBA" id="ARBA00023145"/>
    </source>
</evidence>
<keyword evidence="5 12" id="KW-0443">Lipid metabolism</keyword>
<feature type="active site" description="Charge relay system; for autoendoproteolytic cleavage activity" evidence="12">
    <location>
        <position position="90"/>
    </location>
</feature>
<evidence type="ECO:0000256" key="11">
    <source>
        <dbReference type="ARBA" id="ARBA00023317"/>
    </source>
</evidence>
<evidence type="ECO:0000256" key="8">
    <source>
        <dbReference type="ARBA" id="ARBA00023209"/>
    </source>
</evidence>
<dbReference type="Proteomes" id="UP001167864">
    <property type="component" value="Unassembled WGS sequence"/>
</dbReference>
<evidence type="ECO:0000313" key="15">
    <source>
        <dbReference type="Proteomes" id="UP000040578"/>
    </source>
</evidence>
<comment type="subcellular location">
    <subcellularLocation>
        <location evidence="12">Cell membrane</location>
        <topology evidence="12">Peripheral membrane protein</topology>
    </subcellularLocation>
</comment>
<gene>
    <name evidence="14" type="primary">asd</name>
    <name evidence="12 13" type="synonym">psd</name>
    <name evidence="13" type="ORF">ERS137967_02477</name>
    <name evidence="14" type="ORF">QVN42_18850</name>
</gene>
<evidence type="ECO:0000256" key="9">
    <source>
        <dbReference type="ARBA" id="ARBA00023239"/>
    </source>
</evidence>
<dbReference type="GO" id="GO:0005886">
    <property type="term" value="C:plasma membrane"/>
    <property type="evidence" value="ECO:0007669"/>
    <property type="project" value="UniProtKB-SubCell"/>
</dbReference>
<comment type="pathway">
    <text evidence="12">Phospholipid metabolism; phosphatidylethanolamine biosynthesis; phosphatidylethanolamine from CDP-diacylglycerol: step 2/2.</text>
</comment>
<evidence type="ECO:0000256" key="6">
    <source>
        <dbReference type="ARBA" id="ARBA00023136"/>
    </source>
</evidence>
<dbReference type="InterPro" id="IPR003817">
    <property type="entry name" value="PS_Dcarbxylase"/>
</dbReference>
<keyword evidence="6 12" id="KW-0472">Membrane</keyword>
<name>A0AAW7KAD3_9GAMM</name>
<evidence type="ECO:0000256" key="12">
    <source>
        <dbReference type="HAMAP-Rule" id="MF_00662"/>
    </source>
</evidence>
<evidence type="ECO:0000256" key="10">
    <source>
        <dbReference type="ARBA" id="ARBA00023264"/>
    </source>
</evidence>
<keyword evidence="11 12" id="KW-0670">Pyruvate</keyword>
<evidence type="ECO:0000256" key="1">
    <source>
        <dbReference type="ARBA" id="ARBA00005189"/>
    </source>
</evidence>
<dbReference type="GO" id="GO:0006646">
    <property type="term" value="P:phosphatidylethanolamine biosynthetic process"/>
    <property type="evidence" value="ECO:0007669"/>
    <property type="project" value="UniProtKB-UniRule"/>
</dbReference>
<feature type="active site" description="Charge relay system; for autoendoproteolytic cleavage activity" evidence="12">
    <location>
        <position position="147"/>
    </location>
</feature>
<dbReference type="PANTHER" id="PTHR10067:SF6">
    <property type="entry name" value="PHOSPHATIDYLSERINE DECARBOXYLASE PROENZYME, MITOCHONDRIAL"/>
    <property type="match status" value="1"/>
</dbReference>
<evidence type="ECO:0000313" key="14">
    <source>
        <dbReference type="EMBL" id="MDN0089409.1"/>
    </source>
</evidence>
<organism evidence="14 16">
    <name type="scientific">Yersinia nurmii</name>
    <dbReference type="NCBI Taxonomy" id="685706"/>
    <lineage>
        <taxon>Bacteria</taxon>
        <taxon>Pseudomonadati</taxon>
        <taxon>Pseudomonadota</taxon>
        <taxon>Gammaproteobacteria</taxon>
        <taxon>Enterobacterales</taxon>
        <taxon>Yersiniaceae</taxon>
        <taxon>Yersinia</taxon>
    </lineage>
</organism>
<comment type="function">
    <text evidence="12">Catalyzes the formation of phosphatidylethanolamine (PtdEtn) from phosphatidylserine (PtdSer).</text>
</comment>
<feature type="chain" id="PRO_5043068851" description="Phosphatidylserine decarboxylase beta chain" evidence="12">
    <location>
        <begin position="1"/>
        <end position="253"/>
    </location>
</feature>
<evidence type="ECO:0000256" key="5">
    <source>
        <dbReference type="ARBA" id="ARBA00023098"/>
    </source>
</evidence>
<evidence type="ECO:0000313" key="13">
    <source>
        <dbReference type="EMBL" id="CNE76918.1"/>
    </source>
</evidence>
<dbReference type="HAMAP" id="MF_00662">
    <property type="entry name" value="PS_decarb_PSD_B_type1"/>
    <property type="match status" value="1"/>
</dbReference>
<feature type="modified residue" description="Pyruvic acid (Ser); by autocatalysis" evidence="12">
    <location>
        <position position="254"/>
    </location>
</feature>
<dbReference type="NCBIfam" id="TIGR00163">
    <property type="entry name" value="PS_decarb"/>
    <property type="match status" value="1"/>
</dbReference>
<comment type="caution">
    <text evidence="14">The sequence shown here is derived from an EMBL/GenBank/DDBJ whole genome shotgun (WGS) entry which is preliminary data.</text>
</comment>
<comment type="PTM">
    <text evidence="12">Is synthesized initially as an inactive proenzyme. Formation of the active enzyme involves a self-maturation process in which the active site pyruvoyl group is generated from an internal serine residue via an autocatalytic post-translational modification. Two non-identical subunits are generated from the proenzyme in this reaction, and the pyruvate is formed at the N-terminus of the alpha chain, which is derived from the carboxyl end of the proenzyme. The autoendoproteolytic cleavage occurs by a canonical serine protease mechanism, in which the side chain hydroxyl group of the serine supplies its oxygen atom to form the C-terminus of the beta chain, while the remainder of the serine residue undergoes an oxidative deamination to produce ammonia and the pyruvoyl prosthetic group on the alpha chain. During this reaction, the Ser that is part of the protease active site of the proenzyme becomes the pyruvoyl prosthetic group, which constitutes an essential element of the active site of the mature decarboxylase.</text>
</comment>
<comment type="subunit">
    <text evidence="12">Heterodimer of a large membrane-associated beta subunit and a small pyruvoyl-containing alpha subunit.</text>
</comment>
<accession>A0AAW7KAD3</accession>
<feature type="active site" description="Charge relay system; for autoendoproteolytic cleavage activity" evidence="12">
    <location>
        <position position="254"/>
    </location>
</feature>
<dbReference type="InterPro" id="IPR033177">
    <property type="entry name" value="PSD-B"/>
</dbReference>
<dbReference type="GO" id="GO:0004609">
    <property type="term" value="F:phosphatidylserine decarboxylase activity"/>
    <property type="evidence" value="ECO:0007669"/>
    <property type="project" value="UniProtKB-UniRule"/>
</dbReference>
<dbReference type="EMBL" id="JAUEHU010000037">
    <property type="protein sequence ID" value="MDN0089409.1"/>
    <property type="molecule type" value="Genomic_DNA"/>
</dbReference>
<keyword evidence="4 12" id="KW-0210">Decarboxylase</keyword>
<keyword evidence="3 12" id="KW-0444">Lipid biosynthesis</keyword>
<dbReference type="Pfam" id="PF02666">
    <property type="entry name" value="PS_Dcarbxylase"/>
    <property type="match status" value="1"/>
</dbReference>
<feature type="site" description="Cleavage (non-hydrolytic); by autocatalysis" evidence="12">
    <location>
        <begin position="253"/>
        <end position="254"/>
    </location>
</feature>
<comment type="catalytic activity">
    <reaction evidence="12">
        <text>a 1,2-diacyl-sn-glycero-3-phospho-L-serine + H(+) = a 1,2-diacyl-sn-glycero-3-phosphoethanolamine + CO2</text>
        <dbReference type="Rhea" id="RHEA:20828"/>
        <dbReference type="ChEBI" id="CHEBI:15378"/>
        <dbReference type="ChEBI" id="CHEBI:16526"/>
        <dbReference type="ChEBI" id="CHEBI:57262"/>
        <dbReference type="ChEBI" id="CHEBI:64612"/>
        <dbReference type="EC" id="4.1.1.65"/>
    </reaction>
</comment>
<dbReference type="AlphaFoldDB" id="A0AAW7KAD3"/>
<dbReference type="EC" id="4.1.1.65" evidence="12"/>
<keyword evidence="10 12" id="KW-1208">Phospholipid metabolism</keyword>
<proteinExistence type="inferred from homology"/>
<keyword evidence="15" id="KW-1185">Reference proteome</keyword>
<comment type="cofactor">
    <cofactor evidence="12">
        <name>pyruvate</name>
        <dbReference type="ChEBI" id="CHEBI:15361"/>
    </cofactor>
    <text evidence="12">Binds 1 pyruvoyl group covalently per subunit.</text>
</comment>
<keyword evidence="9 12" id="KW-0456">Lyase</keyword>
<comment type="similarity">
    <text evidence="12">Belongs to the phosphatidylserine decarboxylase family. PSD-B subfamily. Prokaryotic type I sub-subfamily.</text>
</comment>
<reference evidence="14" key="2">
    <citation type="submission" date="2023-06" db="EMBL/GenBank/DDBJ databases">
        <authorList>
            <person name="Polev D.E."/>
            <person name="Saitova A.T."/>
            <person name="Bogumilchik E.A."/>
            <person name="Kokorina G.I."/>
            <person name="Voskresenskaia E.A."/>
        </authorList>
    </citation>
    <scope>NUCLEOTIDE SEQUENCE</scope>
    <source>
        <strain evidence="14">2145 StPb PI</strain>
    </source>
</reference>